<keyword evidence="2" id="KW-1185">Reference proteome</keyword>
<evidence type="ECO:0000313" key="2">
    <source>
        <dbReference type="Proteomes" id="UP000789366"/>
    </source>
</evidence>
<feature type="non-terminal residue" evidence="1">
    <location>
        <position position="1"/>
    </location>
</feature>
<protein>
    <submittedName>
        <fullName evidence="1">7881_t:CDS:1</fullName>
    </submittedName>
</protein>
<dbReference type="Proteomes" id="UP000789366">
    <property type="component" value="Unassembled WGS sequence"/>
</dbReference>
<accession>A0ACA9KCC5</accession>
<dbReference type="EMBL" id="CAJVPW010000757">
    <property type="protein sequence ID" value="CAG8464657.1"/>
    <property type="molecule type" value="Genomic_DNA"/>
</dbReference>
<organism evidence="1 2">
    <name type="scientific">Cetraspora pellucida</name>
    <dbReference type="NCBI Taxonomy" id="1433469"/>
    <lineage>
        <taxon>Eukaryota</taxon>
        <taxon>Fungi</taxon>
        <taxon>Fungi incertae sedis</taxon>
        <taxon>Mucoromycota</taxon>
        <taxon>Glomeromycotina</taxon>
        <taxon>Glomeromycetes</taxon>
        <taxon>Diversisporales</taxon>
        <taxon>Gigasporaceae</taxon>
        <taxon>Cetraspora</taxon>
    </lineage>
</organism>
<gene>
    <name evidence="1" type="ORF">SPELUC_LOCUS1413</name>
</gene>
<name>A0ACA9KCC5_9GLOM</name>
<evidence type="ECO:0000313" key="1">
    <source>
        <dbReference type="EMBL" id="CAG8464657.1"/>
    </source>
</evidence>
<reference evidence="1" key="1">
    <citation type="submission" date="2021-06" db="EMBL/GenBank/DDBJ databases">
        <authorList>
            <person name="Kallberg Y."/>
            <person name="Tangrot J."/>
            <person name="Rosling A."/>
        </authorList>
    </citation>
    <scope>NUCLEOTIDE SEQUENCE</scope>
    <source>
        <strain evidence="1">28 12/20/2015</strain>
    </source>
</reference>
<proteinExistence type="predicted"/>
<sequence length="100" mass="11939">KLLATIRELEQDDNLSQQTIVNLQNEVAELEKKLTEELQQKEEMIRYYLEQLSLKNARIDDLEREKERLNNNLQGKQNEVDERDEEIGKLNAELQKEKGW</sequence>
<comment type="caution">
    <text evidence="1">The sequence shown here is derived from an EMBL/GenBank/DDBJ whole genome shotgun (WGS) entry which is preliminary data.</text>
</comment>